<protein>
    <submittedName>
        <fullName evidence="1">Uncharacterized protein</fullName>
    </submittedName>
</protein>
<proteinExistence type="predicted"/>
<evidence type="ECO:0000313" key="2">
    <source>
        <dbReference type="Proteomes" id="UP000183200"/>
    </source>
</evidence>
<gene>
    <name evidence="1" type="ORF">SAMN05421820_102273</name>
</gene>
<evidence type="ECO:0000313" key="1">
    <source>
        <dbReference type="EMBL" id="SDL83787.1"/>
    </source>
</evidence>
<dbReference type="EMBL" id="FNGY01000002">
    <property type="protein sequence ID" value="SDL83787.1"/>
    <property type="molecule type" value="Genomic_DNA"/>
</dbReference>
<dbReference type="AlphaFoldDB" id="A0A1G9NCH3"/>
<reference evidence="2" key="1">
    <citation type="submission" date="2016-10" db="EMBL/GenBank/DDBJ databases">
        <authorList>
            <person name="Varghese N."/>
            <person name="Submissions S."/>
        </authorList>
    </citation>
    <scope>NUCLEOTIDE SEQUENCE [LARGE SCALE GENOMIC DNA]</scope>
    <source>
        <strain evidence="2">DSM 19110</strain>
    </source>
</reference>
<keyword evidence="2" id="KW-1185">Reference proteome</keyword>
<organism evidence="1 2">
    <name type="scientific">Pedobacter steynii</name>
    <dbReference type="NCBI Taxonomy" id="430522"/>
    <lineage>
        <taxon>Bacteria</taxon>
        <taxon>Pseudomonadati</taxon>
        <taxon>Bacteroidota</taxon>
        <taxon>Sphingobacteriia</taxon>
        <taxon>Sphingobacteriales</taxon>
        <taxon>Sphingobacteriaceae</taxon>
        <taxon>Pedobacter</taxon>
    </lineage>
</organism>
<name>A0A1G9NCH3_9SPHI</name>
<accession>A0A1G9NCH3</accession>
<sequence length="261" mass="30361">MTGSSLVAATTFPYLRDMKYIIIMAFVLTGLNAIAQNASYKWEDELCLYEGTYDTKKVTKTQLKACYRLALQNDFDINTSPMVFKPEDIQSRLQPEKLEEEYTAKAEQLKKLELPQTPFWKGLKAAKLKEQQQRYEFNRTAFKAYKEVSALKEYQSKNAAAQRYTTILLAGGHTLLNEWKDLRKKMAERNGDPDRIMREYEARLASPERLNYAFVDVMTFGWFNSANEGIELAADIYPSEMIHKEWKKLFLKTKTIHCDEP</sequence>
<dbReference type="RefSeq" id="WP_074605167.1">
    <property type="nucleotide sequence ID" value="NZ_FNGY01000002.1"/>
</dbReference>
<dbReference type="OrthoDB" id="1362060at2"/>
<dbReference type="Proteomes" id="UP000183200">
    <property type="component" value="Unassembled WGS sequence"/>
</dbReference>